<dbReference type="Proteomes" id="UP000565719">
    <property type="component" value="Unassembled WGS sequence"/>
</dbReference>
<comment type="caution">
    <text evidence="1">The sequence shown here is derived from an EMBL/GenBank/DDBJ whole genome shotgun (WGS) entry which is preliminary data.</text>
</comment>
<name>A0A7Y4EEP1_9VIBR</name>
<evidence type="ECO:0000313" key="2">
    <source>
        <dbReference type="Proteomes" id="UP000565719"/>
    </source>
</evidence>
<accession>A0A7Y4EEP1</accession>
<dbReference type="AlphaFoldDB" id="A0A7Y4EEP1"/>
<evidence type="ECO:0000313" key="1">
    <source>
        <dbReference type="EMBL" id="NOH72965.1"/>
    </source>
</evidence>
<proteinExistence type="predicted"/>
<dbReference type="EMBL" id="VTXC01000058">
    <property type="protein sequence ID" value="NOH72965.1"/>
    <property type="molecule type" value="Genomic_DNA"/>
</dbReference>
<protein>
    <submittedName>
        <fullName evidence="1">Uncharacterized protein</fullName>
    </submittedName>
</protein>
<reference evidence="1 2" key="1">
    <citation type="submission" date="2019-09" db="EMBL/GenBank/DDBJ databases">
        <title>Draft genome sequencing and comparative genomics of hatchery-associated Vibrios.</title>
        <authorList>
            <person name="Kehlet-Delgado H."/>
            <person name="Mueller R.S."/>
        </authorList>
    </citation>
    <scope>NUCLEOTIDE SEQUENCE [LARGE SCALE GENOMIC DNA]</scope>
    <source>
        <strain evidence="1 2">99-46-Y</strain>
    </source>
</reference>
<gene>
    <name evidence="1" type="ORF">F0225_16725</name>
</gene>
<sequence>MKLDLIIQTQEHAVDMTTGLETISGASEAARSVVEAAITDKVSHRNTTAIKVRNTMMESFEGSYGLVFDVGTEDPELKGKMARIGNET</sequence>
<dbReference type="RefSeq" id="WP_171362014.1">
    <property type="nucleotide sequence ID" value="NZ_VTXC01000058.1"/>
</dbReference>
<organism evidence="1 2">
    <name type="scientific">Vibrio pectenicida</name>
    <dbReference type="NCBI Taxonomy" id="62763"/>
    <lineage>
        <taxon>Bacteria</taxon>
        <taxon>Pseudomonadati</taxon>
        <taxon>Pseudomonadota</taxon>
        <taxon>Gammaproteobacteria</taxon>
        <taxon>Vibrionales</taxon>
        <taxon>Vibrionaceae</taxon>
        <taxon>Vibrio</taxon>
    </lineage>
</organism>